<dbReference type="GO" id="GO:0030170">
    <property type="term" value="F:pyridoxal phosphate binding"/>
    <property type="evidence" value="ECO:0007669"/>
    <property type="project" value="InterPro"/>
</dbReference>
<sequence>MTSISSRGRELQNYFPVFFDVLDDAWDPDTNPGGFVNLGLAENTLMQAEMKEYLNTHNDHDARKMNYGDGFYGSKEIRAAACQFVNKTFSPHTPLTPSHLIATAGVGNALETRAWALCDRDDYILVGRPYWGSLNLVLTSRPGVKIREVAFDTIDPFSLEAVQRYEEEAEKARAEGRKVSALLLCTPHNPTGIHFISDEIYALSTWDNTRALDQHGFCSILSLDVAQYIDPSKVYVLWGSSKDFGVAGIRIGFVISQHNPDFLRSAKSISFFEGPSSPADKVVSNLLANESFMEWYKSEYRARLASSYQFATKFMDDHGITCVPVNDGLFLMINLGDTVFKSPKDEDIYQRLRAKKVYILPGTRFKYESSGWFPAVIAHPVSTLQEGFERLLQAVPQSGQGLPVKQLEELSVDEK</sequence>
<comment type="caution">
    <text evidence="3">The sequence shown here is derived from an EMBL/GenBank/DDBJ whole genome shotgun (WGS) entry which is preliminary data.</text>
</comment>
<dbReference type="InterPro" id="IPR015422">
    <property type="entry name" value="PyrdxlP-dep_Trfase_small"/>
</dbReference>
<proteinExistence type="predicted"/>
<dbReference type="Proteomes" id="UP000237631">
    <property type="component" value="Unassembled WGS sequence"/>
</dbReference>
<dbReference type="Pfam" id="PF00155">
    <property type="entry name" value="Aminotran_1_2"/>
    <property type="match status" value="1"/>
</dbReference>
<evidence type="ECO:0000259" key="2">
    <source>
        <dbReference type="Pfam" id="PF00155"/>
    </source>
</evidence>
<dbReference type="InterPro" id="IPR050478">
    <property type="entry name" value="Ethylene_sulfur-biosynth"/>
</dbReference>
<dbReference type="PRINTS" id="PR00753">
    <property type="entry name" value="ACCSYNTHASE"/>
</dbReference>
<feature type="domain" description="Aminotransferase class I/classII large" evidence="2">
    <location>
        <begin position="38"/>
        <end position="390"/>
    </location>
</feature>
<keyword evidence="4" id="KW-1185">Reference proteome</keyword>
<dbReference type="STRING" id="357750.A0A2S6CC45"/>
<dbReference type="GO" id="GO:0006520">
    <property type="term" value="P:amino acid metabolic process"/>
    <property type="evidence" value="ECO:0007669"/>
    <property type="project" value="TreeGrafter"/>
</dbReference>
<dbReference type="Gene3D" id="3.40.640.10">
    <property type="entry name" value="Type I PLP-dependent aspartate aminotransferase-like (Major domain)"/>
    <property type="match status" value="1"/>
</dbReference>
<evidence type="ECO:0000256" key="1">
    <source>
        <dbReference type="ARBA" id="ARBA00022898"/>
    </source>
</evidence>
<gene>
    <name evidence="3" type="ORF">CBER1_09018</name>
</gene>
<evidence type="ECO:0000313" key="4">
    <source>
        <dbReference type="Proteomes" id="UP000237631"/>
    </source>
</evidence>
<evidence type="ECO:0000313" key="3">
    <source>
        <dbReference type="EMBL" id="PPJ57292.1"/>
    </source>
</evidence>
<accession>A0A2S6CC45</accession>
<dbReference type="CDD" id="cd00609">
    <property type="entry name" value="AAT_like"/>
    <property type="match status" value="1"/>
</dbReference>
<dbReference type="InterPro" id="IPR015424">
    <property type="entry name" value="PyrdxlP-dep_Trfase"/>
</dbReference>
<dbReference type="OrthoDB" id="7042322at2759"/>
<keyword evidence="1" id="KW-0663">Pyridoxal phosphate</keyword>
<dbReference type="GO" id="GO:0008483">
    <property type="term" value="F:transaminase activity"/>
    <property type="evidence" value="ECO:0007669"/>
    <property type="project" value="TreeGrafter"/>
</dbReference>
<dbReference type="PANTHER" id="PTHR43795">
    <property type="entry name" value="BIFUNCTIONAL ASPARTATE AMINOTRANSFERASE AND GLUTAMATE/ASPARTATE-PREPHENATE AMINOTRANSFERASE-RELATED"/>
    <property type="match status" value="1"/>
</dbReference>
<name>A0A2S6CC45_9PEZI</name>
<dbReference type="SUPFAM" id="SSF53383">
    <property type="entry name" value="PLP-dependent transferases"/>
    <property type="match status" value="1"/>
</dbReference>
<dbReference type="InterPro" id="IPR004839">
    <property type="entry name" value="Aminotransferase_I/II_large"/>
</dbReference>
<dbReference type="AlphaFoldDB" id="A0A2S6CC45"/>
<dbReference type="EMBL" id="PNEN01000497">
    <property type="protein sequence ID" value="PPJ57292.1"/>
    <property type="molecule type" value="Genomic_DNA"/>
</dbReference>
<dbReference type="Gene3D" id="3.90.1150.10">
    <property type="entry name" value="Aspartate Aminotransferase, domain 1"/>
    <property type="match status" value="1"/>
</dbReference>
<dbReference type="InterPro" id="IPR015421">
    <property type="entry name" value="PyrdxlP-dep_Trfase_major"/>
</dbReference>
<organism evidence="3 4">
    <name type="scientific">Cercospora berteroae</name>
    <dbReference type="NCBI Taxonomy" id="357750"/>
    <lineage>
        <taxon>Eukaryota</taxon>
        <taxon>Fungi</taxon>
        <taxon>Dikarya</taxon>
        <taxon>Ascomycota</taxon>
        <taxon>Pezizomycotina</taxon>
        <taxon>Dothideomycetes</taxon>
        <taxon>Dothideomycetidae</taxon>
        <taxon>Mycosphaerellales</taxon>
        <taxon>Mycosphaerellaceae</taxon>
        <taxon>Cercospora</taxon>
    </lineage>
</organism>
<dbReference type="PANTHER" id="PTHR43795:SF39">
    <property type="entry name" value="AMINOTRANSFERASE CLASS I_CLASSII DOMAIN-CONTAINING PROTEIN"/>
    <property type="match status" value="1"/>
</dbReference>
<reference evidence="4" key="1">
    <citation type="journal article" date="2017" name="bioRxiv">
        <title>Conservation of a gene cluster reveals novel cercosporin biosynthetic mechanisms and extends production to the genus Colletotrichum.</title>
        <authorList>
            <person name="de Jonge R."/>
            <person name="Ebert M.K."/>
            <person name="Huitt-Roehl C.R."/>
            <person name="Pal P."/>
            <person name="Suttle J.C."/>
            <person name="Spanner R.E."/>
            <person name="Neubauer J.D."/>
            <person name="Jurick W.M.II."/>
            <person name="Stott K.A."/>
            <person name="Secor G.A."/>
            <person name="Thomma B.P.H.J."/>
            <person name="Van de Peer Y."/>
            <person name="Townsend C.A."/>
            <person name="Bolton M.D."/>
        </authorList>
    </citation>
    <scope>NUCLEOTIDE SEQUENCE [LARGE SCALE GENOMIC DNA]</scope>
    <source>
        <strain evidence="4">CBS538.71</strain>
    </source>
</reference>
<protein>
    <recommendedName>
        <fullName evidence="2">Aminotransferase class I/classII large domain-containing protein</fullName>
    </recommendedName>
</protein>